<protein>
    <submittedName>
        <fullName evidence="3">Uncharacterized protein</fullName>
    </submittedName>
</protein>
<keyword evidence="4" id="KW-1185">Reference proteome</keyword>
<feature type="chain" id="PRO_5047108920" evidence="2">
    <location>
        <begin position="20"/>
        <end position="330"/>
    </location>
</feature>
<gene>
    <name evidence="3" type="ORF">ACFSAV_05970</name>
</gene>
<feature type="compositionally biased region" description="Pro residues" evidence="1">
    <location>
        <begin position="36"/>
        <end position="71"/>
    </location>
</feature>
<evidence type="ECO:0000256" key="2">
    <source>
        <dbReference type="SAM" id="SignalP"/>
    </source>
</evidence>
<accession>A0ABW4NTG8</accession>
<name>A0ABW4NTG8_9PAST</name>
<feature type="signal peptide" evidence="2">
    <location>
        <begin position="1"/>
        <end position="19"/>
    </location>
</feature>
<evidence type="ECO:0000313" key="3">
    <source>
        <dbReference type="EMBL" id="MFD1805924.1"/>
    </source>
</evidence>
<dbReference type="RefSeq" id="WP_379097385.1">
    <property type="nucleotide sequence ID" value="NZ_JBHUFP010000006.1"/>
</dbReference>
<feature type="region of interest" description="Disordered" evidence="1">
    <location>
        <begin position="22"/>
        <end position="99"/>
    </location>
</feature>
<reference evidence="4" key="1">
    <citation type="journal article" date="2019" name="Int. J. Syst. Evol. Microbiol.">
        <title>The Global Catalogue of Microorganisms (GCM) 10K type strain sequencing project: providing services to taxonomists for standard genome sequencing and annotation.</title>
        <authorList>
            <consortium name="The Broad Institute Genomics Platform"/>
            <consortium name="The Broad Institute Genome Sequencing Center for Infectious Disease"/>
            <person name="Wu L."/>
            <person name="Ma J."/>
        </authorList>
    </citation>
    <scope>NUCLEOTIDE SEQUENCE [LARGE SCALE GENOMIC DNA]</scope>
    <source>
        <strain evidence="4">CCM 7950</strain>
    </source>
</reference>
<organism evidence="3 4">
    <name type="scientific">Pasteurella oralis</name>
    <dbReference type="NCBI Taxonomy" id="1071947"/>
    <lineage>
        <taxon>Bacteria</taxon>
        <taxon>Pseudomonadati</taxon>
        <taxon>Pseudomonadota</taxon>
        <taxon>Gammaproteobacteria</taxon>
        <taxon>Pasteurellales</taxon>
        <taxon>Pasteurellaceae</taxon>
        <taxon>Pasteurella</taxon>
    </lineage>
</organism>
<evidence type="ECO:0000256" key="1">
    <source>
        <dbReference type="SAM" id="MobiDB-lite"/>
    </source>
</evidence>
<evidence type="ECO:0000313" key="4">
    <source>
        <dbReference type="Proteomes" id="UP001597420"/>
    </source>
</evidence>
<keyword evidence="2" id="KW-0732">Signal</keyword>
<dbReference type="EMBL" id="JBHUFP010000006">
    <property type="protein sequence ID" value="MFD1805924.1"/>
    <property type="molecule type" value="Genomic_DNA"/>
</dbReference>
<proteinExistence type="predicted"/>
<sequence>MQKSIFTLAIVSLSTLLVACGGGGGGGGNSGNPSQPIQPAPKPAPDPAPQPKPPVPNPQPDHPADPNPMPDPMDKPKPPETMPKTNEWRGGCESSSQDICSAETTNQVKVYTLKTVEDSKVAHHEVTTETAETLTLTLGAGESKKVYPSTDSGSNYSFTLLSSNNTNGDVYYGYRQRANSNTNGKHYDFVYGYRAELANNNIPENYTANYNKSGGFIYSPFSFSNTANNNIKYTGDVQLSYKNGKVKGKIWGGQAYETIFLISGNGTNLTLESTNAVPNPIDPNQKGSINVHFIDSTKGANDHKYLVGTGKSQNGTDKTGWVGVLFAEKQ</sequence>
<dbReference type="PROSITE" id="PS51257">
    <property type="entry name" value="PROKAR_LIPOPROTEIN"/>
    <property type="match status" value="1"/>
</dbReference>
<comment type="caution">
    <text evidence="3">The sequence shown here is derived from an EMBL/GenBank/DDBJ whole genome shotgun (WGS) entry which is preliminary data.</text>
</comment>
<dbReference type="Proteomes" id="UP001597420">
    <property type="component" value="Unassembled WGS sequence"/>
</dbReference>